<accession>A0A5K3FNL6</accession>
<protein>
    <submittedName>
        <fullName evidence="2">Secreted protein</fullName>
    </submittedName>
</protein>
<dbReference type="AlphaFoldDB" id="A0A5K3FNL6"/>
<reference evidence="2" key="1">
    <citation type="submission" date="2019-11" db="UniProtKB">
        <authorList>
            <consortium name="WormBaseParasite"/>
        </authorList>
    </citation>
    <scope>IDENTIFICATION</scope>
</reference>
<keyword evidence="1" id="KW-0732">Signal</keyword>
<evidence type="ECO:0000256" key="1">
    <source>
        <dbReference type="SAM" id="SignalP"/>
    </source>
</evidence>
<sequence length="142" mass="15980">MRKGGVHRWSQSPHGRYTPGIVLFVLCSVVQLTAVTNAGDPRNFLAAGSSRSGERWRTFTRIHYVRYERNTYFCDDYKSHDGFRHLASNSLDHGRAPPRPANCNSNFQLITAPATRQLQLVMVIQCTMTEATWTTTACSISS</sequence>
<proteinExistence type="predicted"/>
<organism evidence="2">
    <name type="scientific">Mesocestoides corti</name>
    <name type="common">Flatworm</name>
    <dbReference type="NCBI Taxonomy" id="53468"/>
    <lineage>
        <taxon>Eukaryota</taxon>
        <taxon>Metazoa</taxon>
        <taxon>Spiralia</taxon>
        <taxon>Lophotrochozoa</taxon>
        <taxon>Platyhelminthes</taxon>
        <taxon>Cestoda</taxon>
        <taxon>Eucestoda</taxon>
        <taxon>Cyclophyllidea</taxon>
        <taxon>Mesocestoididae</taxon>
        <taxon>Mesocestoides</taxon>
    </lineage>
</organism>
<name>A0A5K3FNL6_MESCO</name>
<evidence type="ECO:0000313" key="2">
    <source>
        <dbReference type="WBParaSite" id="MCU_008761-RA"/>
    </source>
</evidence>
<dbReference type="WBParaSite" id="MCU_008761-RA">
    <property type="protein sequence ID" value="MCU_008761-RA"/>
    <property type="gene ID" value="MCU_008761"/>
</dbReference>
<feature type="signal peptide" evidence="1">
    <location>
        <begin position="1"/>
        <end position="38"/>
    </location>
</feature>
<feature type="chain" id="PRO_5024348933" evidence="1">
    <location>
        <begin position="39"/>
        <end position="142"/>
    </location>
</feature>